<dbReference type="GO" id="GO:0051205">
    <property type="term" value="P:protein insertion into membrane"/>
    <property type="evidence" value="ECO:0007669"/>
    <property type="project" value="UniProtKB-UniRule"/>
</dbReference>
<dbReference type="OrthoDB" id="9803054at2"/>
<dbReference type="InterPro" id="IPR034746">
    <property type="entry name" value="POTRA"/>
</dbReference>
<sequence precursor="true">MKIKTIGLMVCLLAPSQAAFAISPFKVSDIRVEGLQRVSAGTVFNAMPISASDTVNDDALSRVGKSLFSTGLFDDVSLGRDGNVLVVDVRERPSIAKIEINGNSKISEDDLRKGLRDAGLSEGQVLQRSTLEEMQRQLEQVYQQQGRYSARINTKVEQLSRNRVQVDININEGAVARIRQINIVGNQAFSDDTLRDQFELEDKPGWFFGWFSSDQYSREKLQGDLDRLRSYYLDRGYVNFTIDSTQVSISPDKSTIYVTVNVDEGKRYRIGDIGFSGDLKMDKDKARSLVTAESGDIFSQSKLTASSEALRKALGARGFAFAQVNAVPKINSDGDTVDVDFNVQPGRRAYVRRINFKGNTTTADEVLRREMVQLEGAPASTDDIKTSQQRLQRLGFFKQVDVNTQRVAGEPDQLDVTYNVQEQPSGSISASLGYAQSEGLIYGASLSQRNFLGTGNRVDIGAQKSDYYTNLNFSYTNPYWTLDGISRGFNLYYRSTDYKDADISTYSTDAVGGGVNFGYPISELSRLNFGLGGEHLTVKDYDDSPSEIARYVDDEGKTFNNYKLTTAWTRNNLNRGILPTAGSYQKASAEVTGPGSDAEYYKLRYQGQKLFPIQTEEWALKFRTELGYADSYGKTDTYPFFENFYSGGLGSVRGFESNTLGQPTTERADGDDDTLGGNILLEGSAELIFPTPFIEDHRQVQTSFFIDSGNTYLSDCLPVEDGYNSQCSSGVDLNDLRVSAGIGLSWLTPVGPLTFSVAKPIKDKNGDDTQFFQFSLGQTF</sequence>
<feature type="domain" description="POTRA" evidence="10">
    <location>
        <begin position="349"/>
        <end position="423"/>
    </location>
</feature>
<protein>
    <recommendedName>
        <fullName evidence="8 9">Outer membrane protein assembly factor BamA</fullName>
    </recommendedName>
</protein>
<dbReference type="PIRSF" id="PIRSF006076">
    <property type="entry name" value="OM_assembly_OMP85"/>
    <property type="match status" value="1"/>
</dbReference>
<dbReference type="KEGG" id="kuy:FY550_13040"/>
<keyword evidence="6 8" id="KW-0472">Membrane</keyword>
<comment type="function">
    <text evidence="8">Part of the outer membrane protein assembly complex, which is involved in assembly and insertion of beta-barrel proteins into the outer membrane.</text>
</comment>
<dbReference type="InterPro" id="IPR023707">
    <property type="entry name" value="OM_assembly_BamA"/>
</dbReference>
<evidence type="ECO:0000256" key="5">
    <source>
        <dbReference type="ARBA" id="ARBA00022737"/>
    </source>
</evidence>
<evidence type="ECO:0000256" key="4">
    <source>
        <dbReference type="ARBA" id="ARBA00022729"/>
    </source>
</evidence>
<dbReference type="Pfam" id="PF01103">
    <property type="entry name" value="Omp85"/>
    <property type="match status" value="1"/>
</dbReference>
<name>A0A5C0ZZA2_9GAMM</name>
<evidence type="ECO:0000256" key="8">
    <source>
        <dbReference type="HAMAP-Rule" id="MF_01430"/>
    </source>
</evidence>
<evidence type="ECO:0000256" key="7">
    <source>
        <dbReference type="ARBA" id="ARBA00023237"/>
    </source>
</evidence>
<feature type="signal peptide" evidence="8">
    <location>
        <begin position="1"/>
        <end position="21"/>
    </location>
</feature>
<dbReference type="PROSITE" id="PS51779">
    <property type="entry name" value="POTRA"/>
    <property type="match status" value="5"/>
</dbReference>
<comment type="similarity">
    <text evidence="8">Belongs to the BamA family.</text>
</comment>
<evidence type="ECO:0000256" key="6">
    <source>
        <dbReference type="ARBA" id="ARBA00023136"/>
    </source>
</evidence>
<accession>A0A5C0ZZA2</accession>
<feature type="chain" id="PRO_5023457148" description="Outer membrane protein assembly factor BamA" evidence="8">
    <location>
        <begin position="22"/>
        <end position="780"/>
    </location>
</feature>
<dbReference type="Pfam" id="PF07244">
    <property type="entry name" value="POTRA"/>
    <property type="match status" value="4"/>
</dbReference>
<evidence type="ECO:0000259" key="10">
    <source>
        <dbReference type="PROSITE" id="PS51779"/>
    </source>
</evidence>
<dbReference type="GO" id="GO:1990063">
    <property type="term" value="C:Bam protein complex"/>
    <property type="evidence" value="ECO:0007669"/>
    <property type="project" value="TreeGrafter"/>
</dbReference>
<dbReference type="Gene3D" id="3.10.20.310">
    <property type="entry name" value="membrane protein fhac"/>
    <property type="match status" value="5"/>
</dbReference>
<evidence type="ECO:0000313" key="12">
    <source>
        <dbReference type="Proteomes" id="UP000322553"/>
    </source>
</evidence>
<comment type="subunit">
    <text evidence="8">Part of the Bam complex.</text>
</comment>
<gene>
    <name evidence="8 11" type="primary">bamA</name>
    <name evidence="11" type="ORF">FY550_13040</name>
</gene>
<reference evidence="11 12" key="1">
    <citation type="submission" date="2019-08" db="EMBL/GenBank/DDBJ databases">
        <title>Complete genome sequence of Kushneria sp. YCWA18, a halophilic phosphate-solubilizing bacterium isolated from Daqiao saltern in China.</title>
        <authorList>
            <person name="Du G.-X."/>
            <person name="Qu L.-Y."/>
        </authorList>
    </citation>
    <scope>NUCLEOTIDE SEQUENCE [LARGE SCALE GENOMIC DNA]</scope>
    <source>
        <strain evidence="11 12">YCWA18</strain>
    </source>
</reference>
<dbReference type="FunFam" id="3.10.20.310:FF:000002">
    <property type="entry name" value="Outer membrane protein assembly factor BamA"/>
    <property type="match status" value="1"/>
</dbReference>
<dbReference type="PANTHER" id="PTHR12815">
    <property type="entry name" value="SORTING AND ASSEMBLY MACHINERY SAMM50 PROTEIN FAMILY MEMBER"/>
    <property type="match status" value="1"/>
</dbReference>
<keyword evidence="5 8" id="KW-0677">Repeat</keyword>
<feature type="domain" description="POTRA" evidence="10">
    <location>
        <begin position="93"/>
        <end position="173"/>
    </location>
</feature>
<dbReference type="AlphaFoldDB" id="A0A5C0ZZA2"/>
<keyword evidence="12" id="KW-1185">Reference proteome</keyword>
<feature type="domain" description="POTRA" evidence="10">
    <location>
        <begin position="25"/>
        <end position="92"/>
    </location>
</feature>
<dbReference type="RefSeq" id="WP_139148695.1">
    <property type="nucleotide sequence ID" value="NZ_CP043420.1"/>
</dbReference>
<feature type="domain" description="POTRA" evidence="10">
    <location>
        <begin position="268"/>
        <end position="346"/>
    </location>
</feature>
<comment type="subcellular location">
    <subcellularLocation>
        <location evidence="8">Cell outer membrane</location>
    </subcellularLocation>
    <subcellularLocation>
        <location evidence="1">Membrane</location>
    </subcellularLocation>
</comment>
<keyword evidence="3 8" id="KW-0812">Transmembrane</keyword>
<dbReference type="PANTHER" id="PTHR12815:SF23">
    <property type="entry name" value="OUTER MEMBRANE PROTEIN ASSEMBLY FACTOR BAMA"/>
    <property type="match status" value="1"/>
</dbReference>
<dbReference type="InterPro" id="IPR039910">
    <property type="entry name" value="D15-like"/>
</dbReference>
<dbReference type="InterPro" id="IPR000184">
    <property type="entry name" value="Bac_surfAg_D15"/>
</dbReference>
<evidence type="ECO:0000256" key="2">
    <source>
        <dbReference type="ARBA" id="ARBA00022452"/>
    </source>
</evidence>
<keyword evidence="4 8" id="KW-0732">Signal</keyword>
<keyword evidence="2 8" id="KW-1134">Transmembrane beta strand</keyword>
<evidence type="ECO:0000313" key="11">
    <source>
        <dbReference type="EMBL" id="QEL11970.1"/>
    </source>
</evidence>
<dbReference type="InterPro" id="IPR010827">
    <property type="entry name" value="BamA/TamA_POTRA"/>
</dbReference>
<proteinExistence type="inferred from homology"/>
<dbReference type="HAMAP" id="MF_01430">
    <property type="entry name" value="OM_assembly_BamA"/>
    <property type="match status" value="1"/>
</dbReference>
<dbReference type="Proteomes" id="UP000322553">
    <property type="component" value="Chromosome"/>
</dbReference>
<evidence type="ECO:0000256" key="1">
    <source>
        <dbReference type="ARBA" id="ARBA00004370"/>
    </source>
</evidence>
<organism evidence="11 12">
    <name type="scientific">Kushneria phosphatilytica</name>
    <dbReference type="NCBI Taxonomy" id="657387"/>
    <lineage>
        <taxon>Bacteria</taxon>
        <taxon>Pseudomonadati</taxon>
        <taxon>Pseudomonadota</taxon>
        <taxon>Gammaproteobacteria</taxon>
        <taxon>Oceanospirillales</taxon>
        <taxon>Halomonadaceae</taxon>
        <taxon>Kushneria</taxon>
    </lineage>
</organism>
<dbReference type="EMBL" id="CP043420">
    <property type="protein sequence ID" value="QEL11970.1"/>
    <property type="molecule type" value="Genomic_DNA"/>
</dbReference>
<dbReference type="GO" id="GO:0043165">
    <property type="term" value="P:Gram-negative-bacterium-type cell outer membrane assembly"/>
    <property type="evidence" value="ECO:0007669"/>
    <property type="project" value="UniProtKB-UniRule"/>
</dbReference>
<dbReference type="NCBIfam" id="TIGR03303">
    <property type="entry name" value="OM_YaeT"/>
    <property type="match status" value="1"/>
</dbReference>
<feature type="domain" description="POTRA" evidence="10">
    <location>
        <begin position="176"/>
        <end position="265"/>
    </location>
</feature>
<keyword evidence="7 8" id="KW-0998">Cell outer membrane</keyword>
<dbReference type="Gene3D" id="2.40.160.50">
    <property type="entry name" value="membrane protein fhac: a member of the omp85/tpsb transporter family"/>
    <property type="match status" value="1"/>
</dbReference>
<evidence type="ECO:0000256" key="3">
    <source>
        <dbReference type="ARBA" id="ARBA00022692"/>
    </source>
</evidence>
<evidence type="ECO:0000256" key="9">
    <source>
        <dbReference type="NCBIfam" id="TIGR03303"/>
    </source>
</evidence>